<comment type="caution">
    <text evidence="1">The sequence shown here is derived from an EMBL/GenBank/DDBJ whole genome shotgun (WGS) entry which is preliminary data.</text>
</comment>
<gene>
    <name evidence="1" type="ORF">JR316_011725</name>
</gene>
<organism evidence="1">
    <name type="scientific">Psilocybe cubensis</name>
    <name type="common">Psychedelic mushroom</name>
    <name type="synonym">Stropharia cubensis</name>
    <dbReference type="NCBI Taxonomy" id="181762"/>
    <lineage>
        <taxon>Eukaryota</taxon>
        <taxon>Fungi</taxon>
        <taxon>Dikarya</taxon>
        <taxon>Basidiomycota</taxon>
        <taxon>Agaricomycotina</taxon>
        <taxon>Agaricomycetes</taxon>
        <taxon>Agaricomycetidae</taxon>
        <taxon>Agaricales</taxon>
        <taxon>Agaricineae</taxon>
        <taxon>Strophariaceae</taxon>
        <taxon>Psilocybe</taxon>
    </lineage>
</organism>
<name>A0A8H7XPH2_PSICU</name>
<accession>A0A8H7XPH2</accession>
<sequence length="458" mass="52135">MPLVYESKTTLQSIPPKSPVVPHGIAYIGGVVDAWKPQFVLLKNNREFTIQAPPLEPKVTKSSNESEDEFVAKYVEQFQRYLAVLECLLSIIDFDATDMAYMIEDSNEDYQIIPGRKALRNVSCPLWMHKIYVDEVNITVWGSDYDGRRGIWEGKEVDISYALHKDLDRFVLNRAMQGLRALEGRNCDLLFEVYGHLVDRDETIVGLVTEAAKGRVVTPDDKDLIQASLKALEHAGCVYTAVASNHFLITDGKLRLLQLNAIIPYPDQEQCRKEAAYFHDWALDELIEELREYGKTGRGHGPPGRLVRDPYAITYLRFLPPPERPLRTNLNFTPLPMPVALLMISRYLRGEKYPMPLEDPDDLLARRKQSRKNRYLIYRDPEEDCEAADKQGLSTFKSIDGDISPYRPARSTRIWRLSGRTPYTRHLHAERGLPALSSTEGIASITEVVDDVVKGKSV</sequence>
<dbReference type="EMBL" id="JAFIQS010000015">
    <property type="protein sequence ID" value="KAG5163378.1"/>
    <property type="molecule type" value="Genomic_DNA"/>
</dbReference>
<proteinExistence type="predicted"/>
<dbReference type="AlphaFoldDB" id="A0A8H7XPH2"/>
<dbReference type="OrthoDB" id="2874131at2759"/>
<evidence type="ECO:0000313" key="1">
    <source>
        <dbReference type="EMBL" id="KAG5163378.1"/>
    </source>
</evidence>
<reference evidence="1" key="1">
    <citation type="submission" date="2021-02" db="EMBL/GenBank/DDBJ databases">
        <title>Psilocybe cubensis genome.</title>
        <authorList>
            <person name="Mckernan K.J."/>
            <person name="Crawford S."/>
            <person name="Trippe A."/>
            <person name="Kane L.T."/>
            <person name="Mclaughlin S."/>
        </authorList>
    </citation>
    <scope>NUCLEOTIDE SEQUENCE [LARGE SCALE GENOMIC DNA]</scope>
    <source>
        <strain evidence="1">MGC-MH-2018</strain>
    </source>
</reference>
<protein>
    <submittedName>
        <fullName evidence="1">Uncharacterized protein</fullName>
    </submittedName>
</protein>